<gene>
    <name evidence="11" type="ORF">B1B05_10465</name>
</gene>
<evidence type="ECO:0000256" key="1">
    <source>
        <dbReference type="ARBA" id="ARBA00004496"/>
    </source>
</evidence>
<dbReference type="PROSITE" id="PS50110">
    <property type="entry name" value="RESPONSE_REGULATORY"/>
    <property type="match status" value="1"/>
</dbReference>
<evidence type="ECO:0000313" key="11">
    <source>
        <dbReference type="EMBL" id="OXS78015.1"/>
    </source>
</evidence>
<keyword evidence="4" id="KW-0902">Two-component regulatory system</keyword>
<dbReference type="InterPro" id="IPR009057">
    <property type="entry name" value="Homeodomain-like_sf"/>
</dbReference>
<proteinExistence type="predicted"/>
<keyword evidence="7" id="KW-0804">Transcription</keyword>
<dbReference type="SUPFAM" id="SSF52172">
    <property type="entry name" value="CheY-like"/>
    <property type="match status" value="1"/>
</dbReference>
<evidence type="ECO:0000256" key="6">
    <source>
        <dbReference type="ARBA" id="ARBA00023125"/>
    </source>
</evidence>
<dbReference type="PRINTS" id="PR00032">
    <property type="entry name" value="HTHARAC"/>
</dbReference>
<feature type="domain" description="HTH araC/xylS-type" evidence="9">
    <location>
        <begin position="449"/>
        <end position="547"/>
    </location>
</feature>
<dbReference type="PANTHER" id="PTHR42713">
    <property type="entry name" value="HISTIDINE KINASE-RELATED"/>
    <property type="match status" value="1"/>
</dbReference>
<accession>A0ABX4E968</accession>
<comment type="caution">
    <text evidence="11">The sequence shown here is derived from an EMBL/GenBank/DDBJ whole genome shotgun (WGS) entry which is preliminary data.</text>
</comment>
<organism evidence="11 12">
    <name type="scientific">Domibacillus enclensis</name>
    <dbReference type="NCBI Taxonomy" id="1017273"/>
    <lineage>
        <taxon>Bacteria</taxon>
        <taxon>Bacillati</taxon>
        <taxon>Bacillota</taxon>
        <taxon>Bacilli</taxon>
        <taxon>Bacillales</taxon>
        <taxon>Bacillaceae</taxon>
        <taxon>Domibacillus</taxon>
    </lineage>
</organism>
<evidence type="ECO:0008006" key="13">
    <source>
        <dbReference type="Google" id="ProtNLM"/>
    </source>
</evidence>
<dbReference type="Proteomes" id="UP000215545">
    <property type="component" value="Unassembled WGS sequence"/>
</dbReference>
<evidence type="ECO:0000256" key="2">
    <source>
        <dbReference type="ARBA" id="ARBA00022490"/>
    </source>
</evidence>
<dbReference type="PROSITE" id="PS01124">
    <property type="entry name" value="HTH_ARAC_FAMILY_2"/>
    <property type="match status" value="1"/>
</dbReference>
<evidence type="ECO:0000259" key="9">
    <source>
        <dbReference type="PROSITE" id="PS01124"/>
    </source>
</evidence>
<evidence type="ECO:0000256" key="7">
    <source>
        <dbReference type="ARBA" id="ARBA00023163"/>
    </source>
</evidence>
<dbReference type="Pfam" id="PF12833">
    <property type="entry name" value="HTH_18"/>
    <property type="match status" value="1"/>
</dbReference>
<sequence length="550" mass="63305">MLHNEPPAVLVSLFPLRPFQKPDGEETRLPDIIERKKGVPAMTGELCRVLIVDDELLIRQGIKHYMQWEKEGFTIVGEASNGREALSLIDDVHPHIVMTDIVMPVMDGEELTKMIRTAHPDIQVIVLSSFGEFDYVRSTFQQGVTDYILKPKLEGELLLKALQNAADKIPSFQLVKKGQSEEASAASYLKKWMDGFGDDMPEEKVKRLFPHAAFFVMSVRMNQKEEKRRYVKEDIEKQLKQSLPDADCYPLSFQGEYASFFINMDVTQQQPLLQLAQKIARASTELSVSISEPFFEARNVKDVFDQEKEYLKQYTFYFPDQFFFYREMLPVIQSDAPPFDMAVCAEKIKRGQWDEAFAEIMLHVDHLSQNYLYDIQEFKRFLSNVVFNVTLLAEAATEKGAKFSKDKYAYFAAIDRADRADEAVGQLTGFLEEVQKTRQPVDQTDPGIKKIMDYIDQHYSDPLTLTDVANHFHFNPSYLSTYFGHHNSEGFSGYLTKIRIEKAVELLQQRHISISAISGEVGYADHSYFCKVFKKIKGMSPSSYRKQFFL</sequence>
<evidence type="ECO:0000256" key="4">
    <source>
        <dbReference type="ARBA" id="ARBA00023012"/>
    </source>
</evidence>
<dbReference type="InterPro" id="IPR051552">
    <property type="entry name" value="HptR"/>
</dbReference>
<evidence type="ECO:0000313" key="12">
    <source>
        <dbReference type="Proteomes" id="UP000215545"/>
    </source>
</evidence>
<dbReference type="Gene3D" id="3.40.50.2300">
    <property type="match status" value="1"/>
</dbReference>
<dbReference type="Gene3D" id="1.10.10.60">
    <property type="entry name" value="Homeodomain-like"/>
    <property type="match status" value="2"/>
</dbReference>
<keyword evidence="2" id="KW-0963">Cytoplasm</keyword>
<dbReference type="SUPFAM" id="SSF46689">
    <property type="entry name" value="Homeodomain-like"/>
    <property type="match status" value="2"/>
</dbReference>
<feature type="modified residue" description="4-aspartylphosphate" evidence="8">
    <location>
        <position position="100"/>
    </location>
</feature>
<dbReference type="InterPro" id="IPR018060">
    <property type="entry name" value="HTH_AraC"/>
</dbReference>
<dbReference type="InterPro" id="IPR011006">
    <property type="entry name" value="CheY-like_superfamily"/>
</dbReference>
<evidence type="ECO:0000259" key="10">
    <source>
        <dbReference type="PROSITE" id="PS50110"/>
    </source>
</evidence>
<evidence type="ECO:0000256" key="5">
    <source>
        <dbReference type="ARBA" id="ARBA00023015"/>
    </source>
</evidence>
<evidence type="ECO:0000256" key="8">
    <source>
        <dbReference type="PROSITE-ProRule" id="PRU00169"/>
    </source>
</evidence>
<dbReference type="SMART" id="SM00342">
    <property type="entry name" value="HTH_ARAC"/>
    <property type="match status" value="1"/>
</dbReference>
<keyword evidence="3 8" id="KW-0597">Phosphoprotein</keyword>
<dbReference type="EMBL" id="MWSK01000004">
    <property type="protein sequence ID" value="OXS78015.1"/>
    <property type="molecule type" value="Genomic_DNA"/>
</dbReference>
<feature type="domain" description="Response regulatory" evidence="10">
    <location>
        <begin position="48"/>
        <end position="165"/>
    </location>
</feature>
<evidence type="ECO:0000256" key="3">
    <source>
        <dbReference type="ARBA" id="ARBA00022553"/>
    </source>
</evidence>
<dbReference type="InterPro" id="IPR020449">
    <property type="entry name" value="Tscrpt_reg_AraC-type_HTH"/>
</dbReference>
<keyword evidence="5" id="KW-0805">Transcription regulation</keyword>
<keyword evidence="12" id="KW-1185">Reference proteome</keyword>
<dbReference type="SMART" id="SM00448">
    <property type="entry name" value="REC"/>
    <property type="match status" value="1"/>
</dbReference>
<dbReference type="PANTHER" id="PTHR42713:SF3">
    <property type="entry name" value="TRANSCRIPTIONAL REGULATORY PROTEIN HPTR"/>
    <property type="match status" value="1"/>
</dbReference>
<keyword evidence="6" id="KW-0238">DNA-binding</keyword>
<dbReference type="InterPro" id="IPR001789">
    <property type="entry name" value="Sig_transdc_resp-reg_receiver"/>
</dbReference>
<dbReference type="CDD" id="cd17536">
    <property type="entry name" value="REC_YesN-like"/>
    <property type="match status" value="1"/>
</dbReference>
<protein>
    <recommendedName>
        <fullName evidence="13">Two-component system, response regulator YesN</fullName>
    </recommendedName>
</protein>
<comment type="subcellular location">
    <subcellularLocation>
        <location evidence="1">Cytoplasm</location>
    </subcellularLocation>
</comment>
<dbReference type="Pfam" id="PF00072">
    <property type="entry name" value="Response_reg"/>
    <property type="match status" value="1"/>
</dbReference>
<name>A0ABX4E968_9BACI</name>
<reference evidence="12" key="1">
    <citation type="submission" date="2017-03" db="EMBL/GenBank/DDBJ databases">
        <title>Bacillus sp. V-88(T) DSM27956, whole genome shotgun sequencing project.</title>
        <authorList>
            <person name="Dastager S.G."/>
            <person name="Neurgaonkar P.S."/>
            <person name="Dharne M.S."/>
        </authorList>
    </citation>
    <scope>NUCLEOTIDE SEQUENCE [LARGE SCALE GENOMIC DNA]</scope>
    <source>
        <strain evidence="12">DSM 25145</strain>
    </source>
</reference>